<gene>
    <name evidence="1" type="ORF">HMPREF1535_01201</name>
</gene>
<evidence type="ECO:0000313" key="1">
    <source>
        <dbReference type="EMBL" id="KKB57754.1"/>
    </source>
</evidence>
<dbReference type="InterPro" id="IPR036390">
    <property type="entry name" value="WH_DNA-bd_sf"/>
</dbReference>
<dbReference type="SUPFAM" id="SSF46785">
    <property type="entry name" value="Winged helix' DNA-binding domain"/>
    <property type="match status" value="1"/>
</dbReference>
<dbReference type="Pfam" id="PF13412">
    <property type="entry name" value="HTH_24"/>
    <property type="match status" value="1"/>
</dbReference>
<name>A0A0F5JJ69_9BACT</name>
<evidence type="ECO:0000313" key="2">
    <source>
        <dbReference type="Proteomes" id="UP000033047"/>
    </source>
</evidence>
<dbReference type="PANTHER" id="PTHR30595">
    <property type="entry name" value="GLPR-RELATED TRANSCRIPTIONAL REPRESSOR"/>
    <property type="match status" value="1"/>
</dbReference>
<accession>A0A0F5JJ69</accession>
<proteinExistence type="predicted"/>
<dbReference type="Pfam" id="PF13749">
    <property type="entry name" value="HATPase_c_4"/>
    <property type="match status" value="1"/>
</dbReference>
<dbReference type="PATRIC" id="fig|927665.4.peg.1226"/>
<dbReference type="InterPro" id="IPR036388">
    <property type="entry name" value="WH-like_DNA-bd_sf"/>
</dbReference>
<dbReference type="STRING" id="927665.HMPREF1535_01201"/>
<dbReference type="InterPro" id="IPR038475">
    <property type="entry name" value="RecG_C_sf"/>
</dbReference>
<dbReference type="Gene3D" id="1.10.10.10">
    <property type="entry name" value="Winged helix-like DNA-binding domain superfamily/Winged helix DNA-binding domain"/>
    <property type="match status" value="1"/>
</dbReference>
<dbReference type="AlphaFoldDB" id="A0A0F5JJ69"/>
<reference evidence="1 2" key="1">
    <citation type="submission" date="2013-04" db="EMBL/GenBank/DDBJ databases">
        <title>The Genome Sequence of Parabacteroides goldsteinii DSM 19448.</title>
        <authorList>
            <consortium name="The Broad Institute Genomics Platform"/>
            <person name="Earl A."/>
            <person name="Ward D."/>
            <person name="Feldgarden M."/>
            <person name="Gevers D."/>
            <person name="Martens E."/>
            <person name="Sakamoto M."/>
            <person name="Benno Y."/>
            <person name="Song Y."/>
            <person name="Liu C."/>
            <person name="Lee J."/>
            <person name="Bolanos M."/>
            <person name="Vaisanen M.L."/>
            <person name="Finegold S.M."/>
            <person name="Walker B."/>
            <person name="Young S."/>
            <person name="Zeng Q."/>
            <person name="Gargeya S."/>
            <person name="Fitzgerald M."/>
            <person name="Haas B."/>
            <person name="Abouelleil A."/>
            <person name="Allen A.W."/>
            <person name="Alvarado L."/>
            <person name="Arachchi H.M."/>
            <person name="Berlin A.M."/>
            <person name="Chapman S.B."/>
            <person name="Gainer-Dewar J."/>
            <person name="Goldberg J."/>
            <person name="Griggs A."/>
            <person name="Gujja S."/>
            <person name="Hansen M."/>
            <person name="Howarth C."/>
            <person name="Imamovic A."/>
            <person name="Ireland A."/>
            <person name="Larimer J."/>
            <person name="McCowan C."/>
            <person name="Murphy C."/>
            <person name="Pearson M."/>
            <person name="Poon T.W."/>
            <person name="Priest M."/>
            <person name="Roberts A."/>
            <person name="Saif S."/>
            <person name="Shea T."/>
            <person name="Sisk P."/>
            <person name="Sykes S."/>
            <person name="Wortman J."/>
            <person name="Nusbaum C."/>
            <person name="Birren B."/>
        </authorList>
    </citation>
    <scope>NUCLEOTIDE SEQUENCE [LARGE SCALE GENOMIC DNA]</scope>
    <source>
        <strain evidence="1 2">DSM 19448</strain>
    </source>
</reference>
<protein>
    <submittedName>
        <fullName evidence="1">Uncharacterized protein</fullName>
    </submittedName>
</protein>
<dbReference type="Gene3D" id="3.30.565.60">
    <property type="match status" value="1"/>
</dbReference>
<dbReference type="PANTHER" id="PTHR30595:SF6">
    <property type="entry name" value="SCHLAFEN ALBA-2 DOMAIN-CONTAINING PROTEIN"/>
    <property type="match status" value="1"/>
</dbReference>
<organism evidence="1 2">
    <name type="scientific">Parabacteroides goldsteinii DSM 19448 = WAL 12034</name>
    <dbReference type="NCBI Taxonomy" id="927665"/>
    <lineage>
        <taxon>Bacteria</taxon>
        <taxon>Pseudomonadati</taxon>
        <taxon>Bacteroidota</taxon>
        <taxon>Bacteroidia</taxon>
        <taxon>Bacteroidales</taxon>
        <taxon>Tannerellaceae</taxon>
        <taxon>Parabacteroides</taxon>
    </lineage>
</organism>
<dbReference type="Proteomes" id="UP000033047">
    <property type="component" value="Unassembled WGS sequence"/>
</dbReference>
<dbReference type="EMBL" id="AQHV01000008">
    <property type="protein sequence ID" value="KKB57754.1"/>
    <property type="molecule type" value="Genomic_DNA"/>
</dbReference>
<dbReference type="HOGENOM" id="CLU_024970_5_2_10"/>
<comment type="caution">
    <text evidence="1">The sequence shown here is derived from an EMBL/GenBank/DDBJ whole genome shotgun (WGS) entry which is preliminary data.</text>
</comment>
<sequence length="209" mass="23224">MSFLKANLRNIQAGQGFNSIGKLEVSEIALEEILQNALVHRDYTKNAPVRLLIFDNRIEIISPGCLPDGLTVENIKFGNAVVRNPFIANFCAKTMPYRGLGSGIIRALKEEPSLKLINDFDGVQFISVIERPYNEGISEGISEGINEGINEIETLILTFLEKNPGIKVKDISKYINKGIATTERYIKSLKEKGLVVYVGARKTGGYYKK</sequence>